<dbReference type="EMBL" id="CP022316">
    <property type="protein sequence ID" value="ASK64806.1"/>
    <property type="molecule type" value="Genomic_DNA"/>
</dbReference>
<dbReference type="Proteomes" id="UP000198398">
    <property type="component" value="Chromosome"/>
</dbReference>
<dbReference type="Pfam" id="PF26366">
    <property type="entry name" value="DUF8094"/>
    <property type="match status" value="1"/>
</dbReference>
<evidence type="ECO:0000256" key="1">
    <source>
        <dbReference type="SAM" id="MobiDB-lite"/>
    </source>
</evidence>
<gene>
    <name evidence="3" type="ORF">CFK39_01950</name>
</gene>
<evidence type="ECO:0000259" key="2">
    <source>
        <dbReference type="Pfam" id="PF26366"/>
    </source>
</evidence>
<proteinExistence type="predicted"/>
<keyword evidence="4" id="KW-1185">Reference proteome</keyword>
<dbReference type="InterPro" id="IPR058407">
    <property type="entry name" value="DUF8094"/>
</dbReference>
<evidence type="ECO:0000313" key="4">
    <source>
        <dbReference type="Proteomes" id="UP000198398"/>
    </source>
</evidence>
<organism evidence="3 4">
    <name type="scientific">Brachybacterium avium</name>
    <dbReference type="NCBI Taxonomy" id="2017485"/>
    <lineage>
        <taxon>Bacteria</taxon>
        <taxon>Bacillati</taxon>
        <taxon>Actinomycetota</taxon>
        <taxon>Actinomycetes</taxon>
        <taxon>Micrococcales</taxon>
        <taxon>Dermabacteraceae</taxon>
        <taxon>Brachybacterium</taxon>
    </lineage>
</organism>
<dbReference type="AlphaFoldDB" id="A0A220UA72"/>
<protein>
    <recommendedName>
        <fullName evidence="2">DUF8094 domain-containing protein</fullName>
    </recommendedName>
</protein>
<feature type="domain" description="DUF8094" evidence="2">
    <location>
        <begin position="61"/>
        <end position="328"/>
    </location>
</feature>
<name>A0A220UA72_9MICO</name>
<accession>A0A220UA72</accession>
<feature type="region of interest" description="Disordered" evidence="1">
    <location>
        <begin position="46"/>
        <end position="67"/>
    </location>
</feature>
<dbReference type="OrthoDB" id="3266092at2"/>
<reference evidence="4" key="1">
    <citation type="submission" date="2017-07" db="EMBL/GenBank/DDBJ databases">
        <title>Brachybacterium sp. VR2415.</title>
        <authorList>
            <person name="Tak E.J."/>
            <person name="Bae J.-W."/>
        </authorList>
    </citation>
    <scope>NUCLEOTIDE SEQUENCE [LARGE SCALE GENOMIC DNA]</scope>
    <source>
        <strain evidence="4">VR2415</strain>
    </source>
</reference>
<dbReference type="KEGG" id="brv:CFK39_01950"/>
<sequence>MTRHELRRSARKDLMMSTRPVGRRGLFLGAGSLLATGLLAACGSEVEPPAAPPTGKELAEPTPVQTTEQLTSIVPEVNTAVVAADKALKAKKLAPRVSGSAAEFRTAAYEMIEKAEEWAEELTVPGAELLVPMTSVTAEFPRVAMALVEDSTEEGVPYFVALQQADAKSPYSAWGWAQQAVGIEMPMVANAVVGSEQVTPDSKGLVMTPQEALALYADVLTAGDDKDPEDQLAENPFQTATHERIQTEREELNAGVEWDEAATIHESFSVQSEEFAGVRTDDGGAIVMATLLSTRKVSIKDGATMRYAEENKYTKVIGKKEFTSEFIRKFGTHIALFIPSADAGGQIQPIGATQTALSATGE</sequence>
<evidence type="ECO:0000313" key="3">
    <source>
        <dbReference type="EMBL" id="ASK64806.1"/>
    </source>
</evidence>